<reference evidence="2 3" key="1">
    <citation type="journal article" date="2016" name="Nat. Commun.">
        <title>Thousands of microbial genomes shed light on interconnected biogeochemical processes in an aquifer system.</title>
        <authorList>
            <person name="Anantharaman K."/>
            <person name="Brown C.T."/>
            <person name="Hug L.A."/>
            <person name="Sharon I."/>
            <person name="Castelle C.J."/>
            <person name="Probst A.J."/>
            <person name="Thomas B.C."/>
            <person name="Singh A."/>
            <person name="Wilkins M.J."/>
            <person name="Karaoz U."/>
            <person name="Brodie E.L."/>
            <person name="Williams K.H."/>
            <person name="Hubbard S.S."/>
            <person name="Banfield J.F."/>
        </authorList>
    </citation>
    <scope>NUCLEOTIDE SEQUENCE [LARGE SCALE GENOMIC DNA]</scope>
</reference>
<evidence type="ECO:0000313" key="3">
    <source>
        <dbReference type="Proteomes" id="UP000178114"/>
    </source>
</evidence>
<protein>
    <recommendedName>
        <fullName evidence="1">Thymidylate kinase-like domain-containing protein</fullName>
    </recommendedName>
</protein>
<dbReference type="InterPro" id="IPR027417">
    <property type="entry name" value="P-loop_NTPase"/>
</dbReference>
<feature type="domain" description="Thymidylate kinase-like" evidence="1">
    <location>
        <begin position="7"/>
        <end position="187"/>
    </location>
</feature>
<gene>
    <name evidence="2" type="ORF">A2930_04015</name>
</gene>
<dbReference type="SUPFAM" id="SSF52540">
    <property type="entry name" value="P-loop containing nucleoside triphosphate hydrolases"/>
    <property type="match status" value="1"/>
</dbReference>
<proteinExistence type="predicted"/>
<sequence length="224" mass="25014">MGYYITFDGGSGTGKGTVIKEFENYLTGLGKKVKILRDNEIAPLRDHGALMLPWCGKNDIVKSAFVFPLFVAGFRMTEQVVDEALRLNDFVLRDRSFVSSLAYRASPGDLDQYQIWDLFINHMGLRVPDIAVITDCDVDTAMERESLRKQADKGLGGKMSGGRGNRVKIRELFLKLPEVFDGKMNVVIVRNGGKFTDDKDAVARKIAKAADKMITTMKRKGIKI</sequence>
<dbReference type="InterPro" id="IPR039430">
    <property type="entry name" value="Thymidylate_kin-like_dom"/>
</dbReference>
<comment type="caution">
    <text evidence="2">The sequence shown here is derived from an EMBL/GenBank/DDBJ whole genome shotgun (WGS) entry which is preliminary data.</text>
</comment>
<name>A0A1F5X1F7_9BACT</name>
<dbReference type="AlphaFoldDB" id="A0A1F5X1F7"/>
<dbReference type="Pfam" id="PF02223">
    <property type="entry name" value="Thymidylate_kin"/>
    <property type="match status" value="1"/>
</dbReference>
<accession>A0A1F5X1F7</accession>
<dbReference type="EMBL" id="MFID01000006">
    <property type="protein sequence ID" value="OGF81736.1"/>
    <property type="molecule type" value="Genomic_DNA"/>
</dbReference>
<evidence type="ECO:0000313" key="2">
    <source>
        <dbReference type="EMBL" id="OGF81736.1"/>
    </source>
</evidence>
<dbReference type="STRING" id="1798351.A2930_04015"/>
<dbReference type="Gene3D" id="3.40.50.300">
    <property type="entry name" value="P-loop containing nucleotide triphosphate hydrolases"/>
    <property type="match status" value="1"/>
</dbReference>
<organism evidence="2 3">
    <name type="scientific">Candidatus Giovannonibacteria bacterium RIFCSPLOWO2_01_FULL_45_34</name>
    <dbReference type="NCBI Taxonomy" id="1798351"/>
    <lineage>
        <taxon>Bacteria</taxon>
        <taxon>Candidatus Giovannoniibacteriota</taxon>
    </lineage>
</organism>
<evidence type="ECO:0000259" key="1">
    <source>
        <dbReference type="Pfam" id="PF02223"/>
    </source>
</evidence>
<dbReference type="Proteomes" id="UP000178114">
    <property type="component" value="Unassembled WGS sequence"/>
</dbReference>